<dbReference type="InterPro" id="IPR011993">
    <property type="entry name" value="PH-like_dom_sf"/>
</dbReference>
<dbReference type="InterPro" id="IPR001849">
    <property type="entry name" value="PH_domain"/>
</dbReference>
<feature type="compositionally biased region" description="Polar residues" evidence="1">
    <location>
        <begin position="333"/>
        <end position="347"/>
    </location>
</feature>
<sequence length="884" mass="98474">MSIDLSDPQLTAVRGAIADPNDQTSWFILHYATPSTASPAAHTPSLALVSSGPDPVLPQWQEHLNGTNEDVLFGYGDIGGKGLVLVFLRDTVGGVKRARAIVHSRAVANLFPDYSALVTIAHPSQLTEDLVTERLGLDHSSAPTPIPKYTVPGSDIPDPLSPTAAGQGRDIPRSVSQSNGQSHADTARNVESTSSPLRQHHQQSHIDSPQRTSSPGPNLAGPISLDSPTRPEFKSQGISSTDYFKDDNARSRKPSFGARLKHTFTHRSTPSIDDNSGQASSSSPAATYVQSQTNSPQPGSPTSPGTSRFKASSLVKALGGKRRVSENVIGGTTPANGSPPTSPQVNEFGQGGYGGNGDLDYAPPVPPKDETFGSQRHQPVSVSTDRFPDQDRNESNPTSPSRAGTNGHGNGFMPQDETSHVQEQQQNLVIPPTSRSSSLSPSPSARHALYTARQKSLTQETEIQERFRRDQEEKMRRGELGSRGNLVADEETRDVNLNDDDDDDDGSVRLAYDESDPEDDHEHHNGGNGIVLGGVVDFNKGTPIDGDKQQDLLEPPQRGSSLPSSGGTPVDHSQAISDDVPTATETVATHDQLEEEQARQHAAEQARLREHAEVEAAARAREEEARRAAEQERLEEERMWEEKRLAEEKRMEEERVRLEQLKLEEEADAARRAEEERLELERLRVVEEERLRQEEEKARFEAEERARLEAEERERSAVEEEERKRLEAEEQERLRIENEKRIQWEKEEHERLVREEEQRQKEEQERVRKNSIREGLEKGRKDGGVMLRGWATVQTYKSMTWRRRYFHLLSTEMRLFKTEGDAKPIQTIYFGSKSSVSETYEESQVKDSFKVISDGPKGEEEFFLFTDSAEDKETVLQGLRMCLQ</sequence>
<dbReference type="PROSITE" id="PS50003">
    <property type="entry name" value="PH_DOMAIN"/>
    <property type="match status" value="1"/>
</dbReference>
<accession>A0A5M6BUD7</accession>
<reference evidence="2" key="1">
    <citation type="submission" date="2017-08" db="EMBL/GenBank/DDBJ databases">
        <authorList>
            <person name="Cuomo C."/>
            <person name="Billmyre B."/>
            <person name="Heitman J."/>
        </authorList>
    </citation>
    <scope>NUCLEOTIDE SEQUENCE</scope>
    <source>
        <strain evidence="2">CBS 12478</strain>
    </source>
</reference>
<reference evidence="2" key="2">
    <citation type="submission" date="2024-01" db="EMBL/GenBank/DDBJ databases">
        <title>Comparative genomics of Cryptococcus and Kwoniella reveals pathogenesis evolution and contrasting modes of karyotype evolution via chromosome fusion or intercentromeric recombination.</title>
        <authorList>
            <person name="Coelho M.A."/>
            <person name="David-Palma M."/>
            <person name="Shea T."/>
            <person name="Bowers K."/>
            <person name="McGinley-Smith S."/>
            <person name="Mohammad A.W."/>
            <person name="Gnirke A."/>
            <person name="Yurkov A.M."/>
            <person name="Nowrousian M."/>
            <person name="Sun S."/>
            <person name="Cuomo C.A."/>
            <person name="Heitman J."/>
        </authorList>
    </citation>
    <scope>NUCLEOTIDE SEQUENCE</scope>
    <source>
        <strain evidence="2">CBS 12478</strain>
    </source>
</reference>
<dbReference type="PANTHER" id="PTHR21937:SF6">
    <property type="entry name" value="CCDC66 DOMAIN-CONTAINING PROTEIN"/>
    <property type="match status" value="1"/>
</dbReference>
<dbReference type="Proteomes" id="UP000322225">
    <property type="component" value="Chromosome 13"/>
</dbReference>
<feature type="compositionally biased region" description="Basic and acidic residues" evidence="1">
    <location>
        <begin position="596"/>
        <end position="639"/>
    </location>
</feature>
<feature type="region of interest" description="Disordered" evidence="1">
    <location>
        <begin position="138"/>
        <end position="639"/>
    </location>
</feature>
<feature type="compositionally biased region" description="Polar residues" evidence="1">
    <location>
        <begin position="205"/>
        <end position="216"/>
    </location>
</feature>
<evidence type="ECO:0000313" key="2">
    <source>
        <dbReference type="EMBL" id="WWD22553.1"/>
    </source>
</evidence>
<feature type="compositionally biased region" description="Low complexity" evidence="1">
    <location>
        <begin position="431"/>
        <end position="444"/>
    </location>
</feature>
<feature type="compositionally biased region" description="Basic and acidic residues" evidence="1">
    <location>
        <begin position="463"/>
        <end position="480"/>
    </location>
</feature>
<organism evidence="2 3">
    <name type="scientific">Kwoniella shandongensis</name>
    <dbReference type="NCBI Taxonomy" id="1734106"/>
    <lineage>
        <taxon>Eukaryota</taxon>
        <taxon>Fungi</taxon>
        <taxon>Dikarya</taxon>
        <taxon>Basidiomycota</taxon>
        <taxon>Agaricomycotina</taxon>
        <taxon>Tremellomycetes</taxon>
        <taxon>Tremellales</taxon>
        <taxon>Cryptococcaceae</taxon>
        <taxon>Kwoniella</taxon>
    </lineage>
</organism>
<dbReference type="RefSeq" id="XP_031858113.1">
    <property type="nucleotide sequence ID" value="XM_032007574.1"/>
</dbReference>
<dbReference type="GeneID" id="43591745"/>
<dbReference type="InterPro" id="IPR031440">
    <property type="entry name" value="DUF4670"/>
</dbReference>
<gene>
    <name evidence="2" type="ORF">CI109_107046</name>
</gene>
<feature type="compositionally biased region" description="Polar residues" evidence="1">
    <location>
        <begin position="395"/>
        <end position="404"/>
    </location>
</feature>
<evidence type="ECO:0000256" key="1">
    <source>
        <dbReference type="SAM" id="MobiDB-lite"/>
    </source>
</evidence>
<feature type="compositionally biased region" description="Polar residues" evidence="1">
    <location>
        <begin position="558"/>
        <end position="567"/>
    </location>
</feature>
<dbReference type="SUPFAM" id="SSF55753">
    <property type="entry name" value="Actin depolymerizing proteins"/>
    <property type="match status" value="1"/>
</dbReference>
<feature type="compositionally biased region" description="Polar residues" evidence="1">
    <location>
        <begin position="266"/>
        <end position="289"/>
    </location>
</feature>
<feature type="compositionally biased region" description="Acidic residues" evidence="1">
    <location>
        <begin position="488"/>
        <end position="505"/>
    </location>
</feature>
<dbReference type="SUPFAM" id="SSF50729">
    <property type="entry name" value="PH domain-like"/>
    <property type="match status" value="1"/>
</dbReference>
<dbReference type="Pfam" id="PF00169">
    <property type="entry name" value="PH"/>
    <property type="match status" value="1"/>
</dbReference>
<dbReference type="PANTHER" id="PTHR21937">
    <property type="entry name" value="CCDC66 DOMAIN-CONTAINING PROTEIN"/>
    <property type="match status" value="1"/>
</dbReference>
<dbReference type="KEGG" id="ksn:43591745"/>
<keyword evidence="3" id="KW-1185">Reference proteome</keyword>
<feature type="compositionally biased region" description="Polar residues" evidence="1">
    <location>
        <begin position="174"/>
        <end position="197"/>
    </location>
</feature>
<dbReference type="Gene3D" id="2.30.29.30">
    <property type="entry name" value="Pleckstrin-homology domain (PH domain)/Phosphotyrosine-binding domain (PTB)"/>
    <property type="match status" value="1"/>
</dbReference>
<feature type="region of interest" description="Disordered" evidence="1">
    <location>
        <begin position="700"/>
        <end position="722"/>
    </location>
</feature>
<dbReference type="OrthoDB" id="2123378at2759"/>
<name>A0A5M6BUD7_9TREE</name>
<proteinExistence type="predicted"/>
<feature type="compositionally biased region" description="Low complexity" evidence="1">
    <location>
        <begin position="290"/>
        <end position="307"/>
    </location>
</feature>
<dbReference type="EMBL" id="CP144063">
    <property type="protein sequence ID" value="WWD22553.1"/>
    <property type="molecule type" value="Genomic_DNA"/>
</dbReference>
<dbReference type="AlphaFoldDB" id="A0A5M6BUD7"/>
<feature type="compositionally biased region" description="Polar residues" evidence="1">
    <location>
        <begin position="372"/>
        <end position="384"/>
    </location>
</feature>
<evidence type="ECO:0000313" key="3">
    <source>
        <dbReference type="Proteomes" id="UP000322225"/>
    </source>
</evidence>
<protein>
    <submittedName>
        <fullName evidence="2">Uncharacterized protein</fullName>
    </submittedName>
</protein>